<dbReference type="InterPro" id="IPR004360">
    <property type="entry name" value="Glyas_Fos-R_dOase_dom"/>
</dbReference>
<keyword evidence="4" id="KW-0560">Oxidoreductase</keyword>
<keyword evidence="5" id="KW-1185">Reference proteome</keyword>
<gene>
    <name evidence="4" type="ORF">FHU31_003723</name>
</gene>
<comment type="caution">
    <text evidence="4">The sequence shown here is derived from an EMBL/GenBank/DDBJ whole genome shotgun (WGS) entry which is preliminary data.</text>
</comment>
<dbReference type="Gene3D" id="3.10.180.10">
    <property type="entry name" value="2,3-Dihydroxybiphenyl 1,2-Dioxygenase, domain 1"/>
    <property type="match status" value="2"/>
</dbReference>
<dbReference type="GO" id="GO:0042178">
    <property type="term" value="P:xenobiotic catabolic process"/>
    <property type="evidence" value="ECO:0007669"/>
    <property type="project" value="InterPro"/>
</dbReference>
<dbReference type="InterPro" id="IPR037523">
    <property type="entry name" value="VOC_core"/>
</dbReference>
<dbReference type="PROSITE" id="PS51819">
    <property type="entry name" value="VOC"/>
    <property type="match status" value="2"/>
</dbReference>
<feature type="domain" description="VOC" evidence="3">
    <location>
        <begin position="6"/>
        <end position="121"/>
    </location>
</feature>
<feature type="domain" description="VOC" evidence="3">
    <location>
        <begin position="143"/>
        <end position="268"/>
    </location>
</feature>
<dbReference type="CDD" id="cd07237">
    <property type="entry name" value="BphC1-RGP6_C_like"/>
    <property type="match status" value="1"/>
</dbReference>
<keyword evidence="1" id="KW-0677">Repeat</keyword>
<dbReference type="GO" id="GO:0005506">
    <property type="term" value="F:iron ion binding"/>
    <property type="evidence" value="ECO:0007669"/>
    <property type="project" value="InterPro"/>
</dbReference>
<dbReference type="AlphaFoldDB" id="A0A7X5ZE51"/>
<evidence type="ECO:0000313" key="5">
    <source>
        <dbReference type="Proteomes" id="UP000547444"/>
    </source>
</evidence>
<dbReference type="SUPFAM" id="SSF54593">
    <property type="entry name" value="Glyoxalase/Bleomycin resistance protein/Dihydroxybiphenyl dioxygenase"/>
    <property type="match status" value="1"/>
</dbReference>
<organism evidence="4 5">
    <name type="scientific">Mycolicibacterium fluoranthenivorans</name>
    <dbReference type="NCBI Taxonomy" id="258505"/>
    <lineage>
        <taxon>Bacteria</taxon>
        <taxon>Bacillati</taxon>
        <taxon>Actinomycetota</taxon>
        <taxon>Actinomycetes</taxon>
        <taxon>Mycobacteriales</taxon>
        <taxon>Mycobacteriaceae</taxon>
        <taxon>Mycolicibacterium</taxon>
    </lineage>
</organism>
<dbReference type="Pfam" id="PF22632">
    <property type="entry name" value="BphC_D1"/>
    <property type="match status" value="1"/>
</dbReference>
<evidence type="ECO:0000256" key="2">
    <source>
        <dbReference type="SAM" id="MobiDB-lite"/>
    </source>
</evidence>
<dbReference type="EMBL" id="JAANOW010000002">
    <property type="protein sequence ID" value="NIH96733.1"/>
    <property type="molecule type" value="Genomic_DNA"/>
</dbReference>
<dbReference type="InterPro" id="IPR017626">
    <property type="entry name" value="DiOHbiphenyl_dOase"/>
</dbReference>
<dbReference type="InterPro" id="IPR029068">
    <property type="entry name" value="Glyas_Bleomycin-R_OHBP_Dase"/>
</dbReference>
<dbReference type="NCBIfam" id="TIGR03213">
    <property type="entry name" value="23dbph12diox"/>
    <property type="match status" value="1"/>
</dbReference>
<keyword evidence="4" id="KW-0223">Dioxygenase</keyword>
<evidence type="ECO:0000313" key="4">
    <source>
        <dbReference type="EMBL" id="NIH96733.1"/>
    </source>
</evidence>
<proteinExistence type="predicted"/>
<dbReference type="Pfam" id="PF00903">
    <property type="entry name" value="Glyoxalase"/>
    <property type="match status" value="1"/>
</dbReference>
<feature type="region of interest" description="Disordered" evidence="2">
    <location>
        <begin position="301"/>
        <end position="392"/>
    </location>
</feature>
<dbReference type="GO" id="GO:0051213">
    <property type="term" value="F:dioxygenase activity"/>
    <property type="evidence" value="ECO:0007669"/>
    <property type="project" value="UniProtKB-KW"/>
</dbReference>
<accession>A0A7X5ZE51</accession>
<protein>
    <submittedName>
        <fullName evidence="4">2,3-dihydroxybiphenyl 1,2-dioxygenase</fullName>
    </submittedName>
</protein>
<dbReference type="CDD" id="cd07252">
    <property type="entry name" value="BphC1-RGP6_N_like"/>
    <property type="match status" value="1"/>
</dbReference>
<dbReference type="Proteomes" id="UP000547444">
    <property type="component" value="Unassembled WGS sequence"/>
</dbReference>
<feature type="compositionally biased region" description="Low complexity" evidence="2">
    <location>
        <begin position="301"/>
        <end position="311"/>
    </location>
</feature>
<reference evidence="4 5" key="1">
    <citation type="submission" date="2020-03" db="EMBL/GenBank/DDBJ databases">
        <title>Sequencing the genomes of 1000 actinobacteria strains.</title>
        <authorList>
            <person name="Klenk H.-P."/>
        </authorList>
    </citation>
    <scope>NUCLEOTIDE SEQUENCE [LARGE SCALE GENOMIC DNA]</scope>
    <source>
        <strain evidence="4 5">DSM 44556</strain>
    </source>
</reference>
<evidence type="ECO:0000256" key="1">
    <source>
        <dbReference type="ARBA" id="ARBA00022737"/>
    </source>
</evidence>
<name>A0A7X5ZE51_9MYCO</name>
<evidence type="ECO:0000259" key="3">
    <source>
        <dbReference type="PROSITE" id="PS51819"/>
    </source>
</evidence>
<sequence>MGLIKSLGYVTVATADIERWRHFAFDVLGFAQGTGPDESALYLRMDERAARIIVVPADVDKIMTVGWEVRDHTDLERVKAALDAAGVPFKQLSLDEADTRRVEEVIAFEDPAGTSLEVFHGAVLDHSPVITPHGARFVTNEQGLGHIVLPALDVNGLFEFYTDVLGFVSRGAFRVPVPPQFGPVRVRFMGVNQRHHSLAICPAQTLRDPGLIHLMVEVDSLDAVGQALDRVNAEGFQLSSTLGRHTNDKMVSFYVRTPGDWDIEFGTAGMRVGETYYTAEEITADSYWGHQWVSDLPAAMRPRPTATSTRSPPRPSPAGITRQMSSSRATACPVRRRRWRPPAVAPTSWFSNAADRGAEPRRWPAASSTSAVVHRSRRPAASKTHPTTWPPS</sequence>